<dbReference type="GO" id="GO:0006813">
    <property type="term" value="P:potassium ion transport"/>
    <property type="evidence" value="ECO:0007669"/>
    <property type="project" value="InterPro"/>
</dbReference>
<feature type="transmembrane region" description="Helical" evidence="2">
    <location>
        <begin position="68"/>
        <end position="89"/>
    </location>
</feature>
<evidence type="ECO:0000259" key="3">
    <source>
        <dbReference type="PROSITE" id="PS51202"/>
    </source>
</evidence>
<evidence type="ECO:0000313" key="5">
    <source>
        <dbReference type="Proteomes" id="UP000649604"/>
    </source>
</evidence>
<dbReference type="AlphaFoldDB" id="A0A9D5Q6K8"/>
<feature type="transmembrane region" description="Helical" evidence="2">
    <location>
        <begin position="101"/>
        <end position="118"/>
    </location>
</feature>
<dbReference type="InterPro" id="IPR036721">
    <property type="entry name" value="RCK_C_sf"/>
</dbReference>
<evidence type="ECO:0000256" key="1">
    <source>
        <dbReference type="SAM" id="MobiDB-lite"/>
    </source>
</evidence>
<sequence length="268" mass="30601">MLGIVGVVTFLTILGLSLIITRLATIALQLTGLSHEVARFQGRTAFTGTGFTTSESEKVVNHPVRRRIIMLLMILRSAGFISIIISLILSFAQTTSEYSRLYRLFWVLGGVFVLWMLANSSRVDRFLNPIMKWALQRWTEVDTCDYVSLLDLAGDYTINRVEVEEGDWVTGKALRELSLDEEGVVLLGIDRYDGNYVGVPTGDTEIYPDDTLILYGRDTVLDELHRRRADIFGEQAHRKAVDEQQRQLAEQERQEQQHKQQRKEQEHA</sequence>
<feature type="transmembrane region" description="Helical" evidence="2">
    <location>
        <begin position="6"/>
        <end position="30"/>
    </location>
</feature>
<evidence type="ECO:0000313" key="4">
    <source>
        <dbReference type="EMBL" id="MBD3325347.1"/>
    </source>
</evidence>
<feature type="domain" description="RCK C-terminal" evidence="3">
    <location>
        <begin position="147"/>
        <end position="230"/>
    </location>
</feature>
<gene>
    <name evidence="4" type="ORF">GF339_12225</name>
</gene>
<dbReference type="InterPro" id="IPR006037">
    <property type="entry name" value="RCK_C"/>
</dbReference>
<keyword evidence="2" id="KW-0472">Membrane</keyword>
<organism evidence="4 5">
    <name type="scientific">candidate division KSB3 bacterium</name>
    <dbReference type="NCBI Taxonomy" id="2044937"/>
    <lineage>
        <taxon>Bacteria</taxon>
        <taxon>candidate division KSB3</taxon>
    </lineage>
</organism>
<comment type="caution">
    <text evidence="4">The sequence shown here is derived from an EMBL/GenBank/DDBJ whole genome shotgun (WGS) entry which is preliminary data.</text>
</comment>
<keyword evidence="2" id="KW-1133">Transmembrane helix</keyword>
<dbReference type="Gene3D" id="3.30.70.1450">
    <property type="entry name" value="Regulator of K+ conductance, C-terminal domain"/>
    <property type="match status" value="1"/>
</dbReference>
<evidence type="ECO:0000256" key="2">
    <source>
        <dbReference type="SAM" id="Phobius"/>
    </source>
</evidence>
<feature type="region of interest" description="Disordered" evidence="1">
    <location>
        <begin position="235"/>
        <end position="268"/>
    </location>
</feature>
<name>A0A9D5Q6K8_9BACT</name>
<reference evidence="4" key="1">
    <citation type="submission" date="2019-11" db="EMBL/GenBank/DDBJ databases">
        <title>Microbial mats filling the niche in hypersaline microbial mats.</title>
        <authorList>
            <person name="Wong H.L."/>
            <person name="Macleod F.I."/>
            <person name="White R.A. III"/>
            <person name="Burns B.P."/>
        </authorList>
    </citation>
    <scope>NUCLEOTIDE SEQUENCE</scope>
    <source>
        <strain evidence="4">Rbin_158</strain>
    </source>
</reference>
<proteinExistence type="predicted"/>
<dbReference type="GO" id="GO:0008324">
    <property type="term" value="F:monoatomic cation transmembrane transporter activity"/>
    <property type="evidence" value="ECO:0007669"/>
    <property type="project" value="InterPro"/>
</dbReference>
<dbReference type="Pfam" id="PF02080">
    <property type="entry name" value="TrkA_C"/>
    <property type="match status" value="1"/>
</dbReference>
<accession>A0A9D5Q6K8</accession>
<dbReference type="SUPFAM" id="SSF116726">
    <property type="entry name" value="TrkA C-terminal domain-like"/>
    <property type="match status" value="1"/>
</dbReference>
<dbReference type="EMBL" id="WJJP01000397">
    <property type="protein sequence ID" value="MBD3325347.1"/>
    <property type="molecule type" value="Genomic_DNA"/>
</dbReference>
<keyword evidence="2" id="KW-0812">Transmembrane</keyword>
<protein>
    <submittedName>
        <fullName evidence="4">Potassium transporter TrkA</fullName>
    </submittedName>
</protein>
<dbReference type="PROSITE" id="PS51202">
    <property type="entry name" value="RCK_C"/>
    <property type="match status" value="1"/>
</dbReference>
<dbReference type="Proteomes" id="UP000649604">
    <property type="component" value="Unassembled WGS sequence"/>
</dbReference>